<accession>A0ABD5MNH1</accession>
<keyword evidence="1" id="KW-0808">Transferase</keyword>
<dbReference type="Proteomes" id="UP001589595">
    <property type="component" value="Unassembled WGS sequence"/>
</dbReference>
<dbReference type="PANTHER" id="PTHR12149">
    <property type="entry name" value="FRUCTOSAMINE 3 KINASE-RELATED PROTEIN"/>
    <property type="match status" value="1"/>
</dbReference>
<protein>
    <submittedName>
        <fullName evidence="1">Fructosamine kinase family protein</fullName>
    </submittedName>
</protein>
<proteinExistence type="predicted"/>
<dbReference type="GO" id="GO:0016301">
    <property type="term" value="F:kinase activity"/>
    <property type="evidence" value="ECO:0007669"/>
    <property type="project" value="UniProtKB-KW"/>
</dbReference>
<comment type="caution">
    <text evidence="1">The sequence shown here is derived from an EMBL/GenBank/DDBJ whole genome shotgun (WGS) entry which is preliminary data.</text>
</comment>
<dbReference type="Gene3D" id="3.90.1200.10">
    <property type="match status" value="1"/>
</dbReference>
<dbReference type="SUPFAM" id="SSF56112">
    <property type="entry name" value="Protein kinase-like (PK-like)"/>
    <property type="match status" value="1"/>
</dbReference>
<dbReference type="EMBL" id="JBHMAJ010000009">
    <property type="protein sequence ID" value="MFB9825398.1"/>
    <property type="molecule type" value="Genomic_DNA"/>
</dbReference>
<dbReference type="PANTHER" id="PTHR12149:SF8">
    <property type="entry name" value="PROTEIN-RIBULOSAMINE 3-KINASE"/>
    <property type="match status" value="1"/>
</dbReference>
<evidence type="ECO:0000313" key="2">
    <source>
        <dbReference type="Proteomes" id="UP001589595"/>
    </source>
</evidence>
<evidence type="ECO:0000313" key="1">
    <source>
        <dbReference type="EMBL" id="MFB9825398.1"/>
    </source>
</evidence>
<keyword evidence="1" id="KW-0418">Kinase</keyword>
<name>A0ABD5MNH1_9EURY</name>
<dbReference type="RefSeq" id="WP_264083986.1">
    <property type="nucleotide sequence ID" value="NZ_CP082286.1"/>
</dbReference>
<dbReference type="InterPro" id="IPR016477">
    <property type="entry name" value="Fructo-/Ketosamine-3-kinase"/>
</dbReference>
<organism evidence="1 2">
    <name type="scientific">Halobaculum roseum</name>
    <dbReference type="NCBI Taxonomy" id="2175149"/>
    <lineage>
        <taxon>Archaea</taxon>
        <taxon>Methanobacteriati</taxon>
        <taxon>Methanobacteriota</taxon>
        <taxon>Stenosarchaea group</taxon>
        <taxon>Halobacteria</taxon>
        <taxon>Halobacteriales</taxon>
        <taxon>Haloferacaceae</taxon>
        <taxon>Halobaculum</taxon>
    </lineage>
</organism>
<sequence>MPAVHHVGDGVLVLEHVSNDGGAEVTPAVERDLAERLAALHATTPETDAFGFPFDTLTGPYDQPNPWVDSWPAFFGEHRLAHAAARADEEGVLPAADRERVAALVGDLPGLLDHEPAPSLIHGDVWAGNVLVVGDRVAALVDPACYYADREVELAYVEWTGTGGDAFRDRYREVAGVTDGYREREPAYRLYPLLTHLRYFGEEYLDEVRATLSALGY</sequence>
<dbReference type="Pfam" id="PF03881">
    <property type="entry name" value="Fructosamin_kin"/>
    <property type="match status" value="1"/>
</dbReference>
<reference evidence="1" key="1">
    <citation type="submission" date="2024-09" db="EMBL/GenBank/DDBJ databases">
        <authorList>
            <person name="Sun Q."/>
        </authorList>
    </citation>
    <scope>NUCLEOTIDE SEQUENCE [LARGE SCALE GENOMIC DNA]</scope>
    <source>
        <strain evidence="1">JCM 31273</strain>
    </source>
</reference>
<keyword evidence="2" id="KW-1185">Reference proteome</keyword>
<dbReference type="InterPro" id="IPR011009">
    <property type="entry name" value="Kinase-like_dom_sf"/>
</dbReference>
<gene>
    <name evidence="1" type="ORF">ACFFOL_14605</name>
</gene>
<dbReference type="GeneID" id="67211316"/>
<dbReference type="AlphaFoldDB" id="A0ABD5MNH1"/>